<organism evidence="1">
    <name type="scientific">bioreactor metagenome</name>
    <dbReference type="NCBI Taxonomy" id="1076179"/>
    <lineage>
        <taxon>unclassified sequences</taxon>
        <taxon>metagenomes</taxon>
        <taxon>ecological metagenomes</taxon>
    </lineage>
</organism>
<reference evidence="1" key="1">
    <citation type="submission" date="2019-08" db="EMBL/GenBank/DDBJ databases">
        <authorList>
            <person name="Kucharzyk K."/>
            <person name="Murdoch R.W."/>
            <person name="Higgins S."/>
            <person name="Loffler F."/>
        </authorList>
    </citation>
    <scope>NUCLEOTIDE SEQUENCE</scope>
</reference>
<accession>A0A645GLE4</accession>
<evidence type="ECO:0000313" key="1">
    <source>
        <dbReference type="EMBL" id="MPN26679.1"/>
    </source>
</evidence>
<gene>
    <name evidence="1" type="ORF">SDC9_174104</name>
</gene>
<dbReference type="AlphaFoldDB" id="A0A645GLE4"/>
<comment type="caution">
    <text evidence="1">The sequence shown here is derived from an EMBL/GenBank/DDBJ whole genome shotgun (WGS) entry which is preliminary data.</text>
</comment>
<proteinExistence type="predicted"/>
<dbReference type="EMBL" id="VSSQ01076268">
    <property type="protein sequence ID" value="MPN26679.1"/>
    <property type="molecule type" value="Genomic_DNA"/>
</dbReference>
<name>A0A645GLE4_9ZZZZ</name>
<protein>
    <submittedName>
        <fullName evidence="1">Uncharacterized protein</fullName>
    </submittedName>
</protein>
<sequence>MESGIKIAQRELQEKEEAFLKTDSELNALLKYG</sequence>